<name>A0A0M9ER72_FUSLA</name>
<feature type="region of interest" description="Disordered" evidence="2">
    <location>
        <begin position="133"/>
        <end position="252"/>
    </location>
</feature>
<dbReference type="Proteomes" id="UP000037904">
    <property type="component" value="Unassembled WGS sequence"/>
</dbReference>
<feature type="compositionally biased region" description="Polar residues" evidence="2">
    <location>
        <begin position="716"/>
        <end position="726"/>
    </location>
</feature>
<evidence type="ECO:0000256" key="3">
    <source>
        <dbReference type="SAM" id="Phobius"/>
    </source>
</evidence>
<feature type="compositionally biased region" description="Low complexity" evidence="2">
    <location>
        <begin position="454"/>
        <end position="470"/>
    </location>
</feature>
<dbReference type="AlphaFoldDB" id="A0A0M9ER72"/>
<keyword evidence="3" id="KW-1133">Transmembrane helix</keyword>
<sequence length="914" mass="102252">MAAAAVQEHFGNFLHDAKARSEKTIQSWDKEKTSLVSILDNFYEHECLKVHPDHLETLKVLTRFHAKAKDCVEAIFNTCSASQRKDADDFGIGLMKLASSVKQTRDDELQRLEIEARTSKDTLEQFQAMVETREADSRRSIEATRNWKQRKDSSPVSAGLELERAHYDEKKKDPFTTSKAKRRERILKAAVSPVSRNAPARSPMRSPTRGIPRSRPARTPSPPKISPTVGDPSTPRKSRASESMQSHHEAVESERLQNIHPMMRESIRAASELNQEYEDSLVVVNDDELPGWGNGDDDDEEHWQGEFHTLCNEPEAKKTLADEEDPAQRHALNELSAKNSRLVEENRDLSTANEVLREENDKFQEMIGVLTNSNNELKRENEELRTQPGYQGLPVDDTYQAGVGMSDSLNTDLEITDLAIPDSPVETEQHEKPASPVSPGPSDTVSSQASIRGTANKPTTAPTKASAPVPGSLHRFDTSDMASPDDVSPYPDSMSSMSGIVECLRQAVARCNNDIQRCQKDMKTSLGRETSSKFLLECWENATKKHRHDFQQTIKYFQATKSKPPPSRDDFHAGSSSLGGSPRSAGSPSWASQQKYQPQRKGWNHAASSRMSDTSDETQFTRFGSSPPASSMVSSFDSDFVGGSRWDPPARVSPKSGNTPGLAGSKEKPHEPERMQESSPVEGSSDKKSSTQEGGPSRSGDGLKKNQYEPEPQPRPQNSQESSGPRTDTRGTESSDSDNVKHKKKRKRVSFMDLILSFNPLLVAIVFYHGLLVSQIDSWIDRWVRRPWRRYNIAISIPIILTTVFLCLYTNTYSVYLVVQRERSMWREANNMAKSLMLKRTAMPSTVSLWGLNEEQGLVKQGVGDFVEFMCWSLGITALKNSASVWMLNQWAVVCGFFSFVFSHGKVASEGWYK</sequence>
<protein>
    <submittedName>
        <fullName evidence="4">Uncharacterized protein</fullName>
    </submittedName>
</protein>
<evidence type="ECO:0000313" key="5">
    <source>
        <dbReference type="Proteomes" id="UP000037904"/>
    </source>
</evidence>
<feature type="region of interest" description="Disordered" evidence="2">
    <location>
        <begin position="424"/>
        <end position="493"/>
    </location>
</feature>
<comment type="caution">
    <text evidence="4">The sequence shown here is derived from an EMBL/GenBank/DDBJ whole genome shotgun (WGS) entry which is preliminary data.</text>
</comment>
<feature type="compositionally biased region" description="Polar residues" evidence="2">
    <location>
        <begin position="574"/>
        <end position="597"/>
    </location>
</feature>
<feature type="compositionally biased region" description="Basic and acidic residues" evidence="2">
    <location>
        <begin position="665"/>
        <end position="676"/>
    </location>
</feature>
<keyword evidence="5" id="KW-1185">Reference proteome</keyword>
<dbReference type="EMBL" id="JXCE01000306">
    <property type="protein sequence ID" value="KPA38183.1"/>
    <property type="molecule type" value="Genomic_DNA"/>
</dbReference>
<reference evidence="4 5" key="1">
    <citation type="submission" date="2015-04" db="EMBL/GenBank/DDBJ databases">
        <title>The draft genome sequence of Fusarium langsethiae, a T-2/HT-2 mycotoxin producer.</title>
        <authorList>
            <person name="Lysoe E."/>
            <person name="Divon H.H."/>
            <person name="Terzi V."/>
            <person name="Orru L."/>
            <person name="Lamontanara A."/>
            <person name="Kolseth A.-K."/>
            <person name="Frandsen R.J."/>
            <person name="Nielsen K."/>
            <person name="Thrane U."/>
        </authorList>
    </citation>
    <scope>NUCLEOTIDE SEQUENCE [LARGE SCALE GENOMIC DNA]</scope>
    <source>
        <strain evidence="4 5">Fl201059</strain>
    </source>
</reference>
<keyword evidence="1" id="KW-0175">Coiled coil</keyword>
<feature type="transmembrane region" description="Helical" evidence="3">
    <location>
        <begin position="791"/>
        <end position="819"/>
    </location>
</feature>
<evidence type="ECO:0000313" key="4">
    <source>
        <dbReference type="EMBL" id="KPA38183.1"/>
    </source>
</evidence>
<accession>A0A0M9ER72</accession>
<evidence type="ECO:0000256" key="2">
    <source>
        <dbReference type="SAM" id="MobiDB-lite"/>
    </source>
</evidence>
<keyword evidence="3" id="KW-0812">Transmembrane</keyword>
<keyword evidence="3" id="KW-0472">Membrane</keyword>
<feature type="compositionally biased region" description="Basic and acidic residues" evidence="2">
    <location>
        <begin position="161"/>
        <end position="174"/>
    </location>
</feature>
<feature type="compositionally biased region" description="Polar residues" evidence="2">
    <location>
        <begin position="606"/>
        <end position="624"/>
    </location>
</feature>
<feature type="transmembrane region" description="Helical" evidence="3">
    <location>
        <begin position="751"/>
        <end position="771"/>
    </location>
</feature>
<organism evidence="4 5">
    <name type="scientific">Fusarium langsethiae</name>
    <dbReference type="NCBI Taxonomy" id="179993"/>
    <lineage>
        <taxon>Eukaryota</taxon>
        <taxon>Fungi</taxon>
        <taxon>Dikarya</taxon>
        <taxon>Ascomycota</taxon>
        <taxon>Pezizomycotina</taxon>
        <taxon>Sordariomycetes</taxon>
        <taxon>Hypocreomycetidae</taxon>
        <taxon>Hypocreales</taxon>
        <taxon>Nectriaceae</taxon>
        <taxon>Fusarium</taxon>
    </lineage>
</organism>
<feature type="coiled-coil region" evidence="1">
    <location>
        <begin position="332"/>
        <end position="387"/>
    </location>
</feature>
<feature type="compositionally biased region" description="Polar residues" evidence="2">
    <location>
        <begin position="441"/>
        <end position="453"/>
    </location>
</feature>
<dbReference type="OrthoDB" id="5076950at2759"/>
<feature type="compositionally biased region" description="Basic and acidic residues" evidence="2">
    <location>
        <begin position="133"/>
        <end position="142"/>
    </location>
</feature>
<feature type="compositionally biased region" description="Low complexity" evidence="2">
    <location>
        <begin position="625"/>
        <end position="641"/>
    </location>
</feature>
<evidence type="ECO:0000256" key="1">
    <source>
        <dbReference type="SAM" id="Coils"/>
    </source>
</evidence>
<feature type="region of interest" description="Disordered" evidence="2">
    <location>
        <begin position="560"/>
        <end position="743"/>
    </location>
</feature>
<proteinExistence type="predicted"/>
<gene>
    <name evidence="4" type="ORF">FLAG1_08992</name>
</gene>